<evidence type="ECO:0000313" key="3">
    <source>
        <dbReference type="Proteomes" id="UP000224006"/>
    </source>
</evidence>
<proteinExistence type="predicted"/>
<keyword evidence="3" id="KW-1185">Reference proteome</keyword>
<feature type="compositionally biased region" description="Polar residues" evidence="1">
    <location>
        <begin position="210"/>
        <end position="221"/>
    </location>
</feature>
<dbReference type="EMBL" id="NWUJ01000009">
    <property type="protein sequence ID" value="PFH33060.1"/>
    <property type="molecule type" value="Genomic_DNA"/>
</dbReference>
<evidence type="ECO:0000256" key="1">
    <source>
        <dbReference type="SAM" id="MobiDB-lite"/>
    </source>
</evidence>
<dbReference type="RefSeq" id="XP_029217069.1">
    <property type="nucleotide sequence ID" value="XM_029366609.1"/>
</dbReference>
<dbReference type="KEGG" id="bbes:BESB_082590"/>
<name>A0A2A9MCD9_BESBE</name>
<dbReference type="VEuPathDB" id="ToxoDB:BESB_082590"/>
<dbReference type="Proteomes" id="UP000224006">
    <property type="component" value="Chromosome VIII"/>
</dbReference>
<dbReference type="Pfam" id="PF12314">
    <property type="entry name" value="IMCp"/>
    <property type="match status" value="1"/>
</dbReference>
<feature type="region of interest" description="Disordered" evidence="1">
    <location>
        <begin position="179"/>
        <end position="229"/>
    </location>
</feature>
<sequence>MLGAHSLCHRRPWKQDIVEEQLIEPRVMRQSDAREWIQIALLQPVDVRTKYVKVPVVKFVDKYVPKIMYHENTIEVPRIVHKTVQKFVEKPYIKYVDKYEEVPEIRYKYTYVPKETIQERSVYKPRFTVVEKVKYKEKRQVKFVDRYVEIPEREVALQCEAGIFPENNQLVDHVVQGEEAAESSTSREVRLLPSEDNDTSGEEERKSDQDVTSSDLSNTLRSRLRGYPS</sequence>
<protein>
    <submittedName>
        <fullName evidence="2">Alveolin domain containing intermediate filament IMC1</fullName>
    </submittedName>
</protein>
<dbReference type="InterPro" id="IPR022086">
    <property type="entry name" value="IMCp"/>
</dbReference>
<comment type="caution">
    <text evidence="2">The sequence shown here is derived from an EMBL/GenBank/DDBJ whole genome shotgun (WGS) entry which is preliminary data.</text>
</comment>
<accession>A0A2A9MCD9</accession>
<evidence type="ECO:0000313" key="2">
    <source>
        <dbReference type="EMBL" id="PFH33060.1"/>
    </source>
</evidence>
<dbReference type="AlphaFoldDB" id="A0A2A9MCD9"/>
<dbReference type="GeneID" id="40313185"/>
<gene>
    <name evidence="2" type="ORF">BESB_082590</name>
</gene>
<dbReference type="OrthoDB" id="448535at2759"/>
<reference evidence="2 3" key="1">
    <citation type="submission" date="2017-09" db="EMBL/GenBank/DDBJ databases">
        <title>Genome sequencing of Besnoitia besnoiti strain Bb-Ger1.</title>
        <authorList>
            <person name="Schares G."/>
            <person name="Venepally P."/>
            <person name="Lorenzi H.A."/>
        </authorList>
    </citation>
    <scope>NUCLEOTIDE SEQUENCE [LARGE SCALE GENOMIC DNA]</scope>
    <source>
        <strain evidence="2 3">Bb-Ger1</strain>
    </source>
</reference>
<organism evidence="2 3">
    <name type="scientific">Besnoitia besnoiti</name>
    <name type="common">Apicomplexan protozoan</name>
    <dbReference type="NCBI Taxonomy" id="94643"/>
    <lineage>
        <taxon>Eukaryota</taxon>
        <taxon>Sar</taxon>
        <taxon>Alveolata</taxon>
        <taxon>Apicomplexa</taxon>
        <taxon>Conoidasida</taxon>
        <taxon>Coccidia</taxon>
        <taxon>Eucoccidiorida</taxon>
        <taxon>Eimeriorina</taxon>
        <taxon>Sarcocystidae</taxon>
        <taxon>Besnoitia</taxon>
    </lineage>
</organism>